<comment type="catalytic activity">
    <reaction evidence="9">
        <text>Preferential cleavage: Arg-|-Xaa, Lys-|-Xaa.</text>
        <dbReference type="EC" id="3.4.21.4"/>
    </reaction>
</comment>
<proteinExistence type="inferred from homology"/>
<evidence type="ECO:0000256" key="5">
    <source>
        <dbReference type="ARBA" id="ARBA00022757"/>
    </source>
</evidence>
<dbReference type="PRINTS" id="PR00722">
    <property type="entry name" value="CHYMOTRYPSIN"/>
</dbReference>
<evidence type="ECO:0000256" key="9">
    <source>
        <dbReference type="ARBA" id="ARBA00036320"/>
    </source>
</evidence>
<dbReference type="Bgee" id="ENSECAG00000039223">
    <property type="expression patterns" value="Expressed in embryo"/>
</dbReference>
<dbReference type="SUPFAM" id="SSF50494">
    <property type="entry name" value="Trypsin-like serine proteases"/>
    <property type="match status" value="1"/>
</dbReference>
<feature type="domain" description="Peptidase S1" evidence="11">
    <location>
        <begin position="20"/>
        <end position="249"/>
    </location>
</feature>
<dbReference type="InterPro" id="IPR050127">
    <property type="entry name" value="Serine_Proteases_S1"/>
</dbReference>
<dbReference type="CDD" id="cd00190">
    <property type="entry name" value="Tryp_SPc"/>
    <property type="match status" value="1"/>
</dbReference>
<reference evidence="12" key="2">
    <citation type="submission" date="2025-08" db="UniProtKB">
        <authorList>
            <consortium name="Ensembl"/>
        </authorList>
    </citation>
    <scope>IDENTIFICATION</scope>
    <source>
        <strain evidence="12">Thoroughbred</strain>
    </source>
</reference>
<evidence type="ECO:0000256" key="8">
    <source>
        <dbReference type="ARBA" id="ARBA00023157"/>
    </source>
</evidence>
<dbReference type="EC" id="3.4.21.4" evidence="10"/>
<dbReference type="GO" id="GO:0006508">
    <property type="term" value="P:proteolysis"/>
    <property type="evidence" value="ECO:0000318"/>
    <property type="project" value="GO_Central"/>
</dbReference>
<sequence>VRTVLFWALPMSGDNDDDKTVGDYICDINVLLYQLSLYVGSHMNGGTLISSQWVQSVAHSKGLCLLLSLCRCFQLRLGEHKLTVLEETTQIISMVKIIKQPNYKSITTGHDITLIKLVKPAIFSKSVNTISLSAPQISPCPCAGMSSPTEKEESNGSKLPNSLQCLKAPILSNTTCRKTYPGLINNSMMCLGFLEGGKDACQGDSGGPVACNGILQGIVSWGAGCALKGKPGVYTKVCNYIQWIQNTMAAN</sequence>
<dbReference type="InterPro" id="IPR033116">
    <property type="entry name" value="TRYPSIN_SER"/>
</dbReference>
<dbReference type="GO" id="GO:0007586">
    <property type="term" value="P:digestion"/>
    <property type="evidence" value="ECO:0007669"/>
    <property type="project" value="UniProtKB-KW"/>
</dbReference>
<comment type="similarity">
    <text evidence="2">Belongs to the peptidase S1 family. Snake venom subfamily.</text>
</comment>
<evidence type="ECO:0000256" key="6">
    <source>
        <dbReference type="ARBA" id="ARBA00022801"/>
    </source>
</evidence>
<dbReference type="PROSITE" id="PS00135">
    <property type="entry name" value="TRYPSIN_SER"/>
    <property type="match status" value="1"/>
</dbReference>
<dbReference type="SMART" id="SM00020">
    <property type="entry name" value="Tryp_SPc"/>
    <property type="match status" value="1"/>
</dbReference>
<dbReference type="AlphaFoldDB" id="A0A5F5PMA7"/>
<keyword evidence="4" id="KW-0645">Protease</keyword>
<keyword evidence="6" id="KW-0378">Hydrolase</keyword>
<evidence type="ECO:0000256" key="4">
    <source>
        <dbReference type="ARBA" id="ARBA00022670"/>
    </source>
</evidence>
<dbReference type="PANTHER" id="PTHR24264:SF15">
    <property type="entry name" value="RIKEN CDNA 2210010C04 GENE"/>
    <property type="match status" value="1"/>
</dbReference>
<reference evidence="12 13" key="1">
    <citation type="journal article" date="2009" name="Science">
        <title>Genome sequence, comparative analysis, and population genetics of the domestic horse.</title>
        <authorList>
            <consortium name="Broad Institute Genome Sequencing Platform"/>
            <consortium name="Broad Institute Whole Genome Assembly Team"/>
            <person name="Wade C.M."/>
            <person name="Giulotto E."/>
            <person name="Sigurdsson S."/>
            <person name="Zoli M."/>
            <person name="Gnerre S."/>
            <person name="Imsland F."/>
            <person name="Lear T.L."/>
            <person name="Adelson D.L."/>
            <person name="Bailey E."/>
            <person name="Bellone R.R."/>
            <person name="Bloecker H."/>
            <person name="Distl O."/>
            <person name="Edgar R.C."/>
            <person name="Garber M."/>
            <person name="Leeb T."/>
            <person name="Mauceli E."/>
            <person name="MacLeod J.N."/>
            <person name="Penedo M.C.T."/>
            <person name="Raison J.M."/>
            <person name="Sharpe T."/>
            <person name="Vogel J."/>
            <person name="Andersson L."/>
            <person name="Antczak D.F."/>
            <person name="Biagi T."/>
            <person name="Binns M.M."/>
            <person name="Chowdhary B.P."/>
            <person name="Coleman S.J."/>
            <person name="Della Valle G."/>
            <person name="Fryc S."/>
            <person name="Guerin G."/>
            <person name="Hasegawa T."/>
            <person name="Hill E.W."/>
            <person name="Jurka J."/>
            <person name="Kiialainen A."/>
            <person name="Lindgren G."/>
            <person name="Liu J."/>
            <person name="Magnani E."/>
            <person name="Mickelson J.R."/>
            <person name="Murray J."/>
            <person name="Nergadze S.G."/>
            <person name="Onofrio R."/>
            <person name="Pedroni S."/>
            <person name="Piras M.F."/>
            <person name="Raudsepp T."/>
            <person name="Rocchi M."/>
            <person name="Roeed K.H."/>
            <person name="Ryder O.A."/>
            <person name="Searle S."/>
            <person name="Skow L."/>
            <person name="Swinburne J.E."/>
            <person name="Syvaenen A.C."/>
            <person name="Tozaki T."/>
            <person name="Valberg S.J."/>
            <person name="Vaudin M."/>
            <person name="White J.R."/>
            <person name="Zody M.C."/>
            <person name="Lander E.S."/>
            <person name="Lindblad-Toh K."/>
        </authorList>
    </citation>
    <scope>NUCLEOTIDE SEQUENCE [LARGE SCALE GENOMIC DNA]</scope>
    <source>
        <strain evidence="12 13">Thoroughbred</strain>
    </source>
</reference>
<evidence type="ECO:0000256" key="1">
    <source>
        <dbReference type="ARBA" id="ARBA00004613"/>
    </source>
</evidence>
<dbReference type="GO" id="GO:0004252">
    <property type="term" value="F:serine-type endopeptidase activity"/>
    <property type="evidence" value="ECO:0000318"/>
    <property type="project" value="GO_Central"/>
</dbReference>
<dbReference type="InterPro" id="IPR001314">
    <property type="entry name" value="Peptidase_S1A"/>
</dbReference>
<organism evidence="12 13">
    <name type="scientific">Equus caballus</name>
    <name type="common">Horse</name>
    <dbReference type="NCBI Taxonomy" id="9796"/>
    <lineage>
        <taxon>Eukaryota</taxon>
        <taxon>Metazoa</taxon>
        <taxon>Chordata</taxon>
        <taxon>Craniata</taxon>
        <taxon>Vertebrata</taxon>
        <taxon>Euteleostomi</taxon>
        <taxon>Mammalia</taxon>
        <taxon>Eutheria</taxon>
        <taxon>Laurasiatheria</taxon>
        <taxon>Perissodactyla</taxon>
        <taxon>Equidae</taxon>
        <taxon>Equus</taxon>
    </lineage>
</organism>
<keyword evidence="8" id="KW-1015">Disulfide bond</keyword>
<keyword evidence="3" id="KW-0964">Secreted</keyword>
<protein>
    <recommendedName>
        <fullName evidence="10">trypsin</fullName>
        <ecNumber evidence="10">3.4.21.4</ecNumber>
    </recommendedName>
</protein>
<dbReference type="Ensembl" id="ENSECAT00000075360.2">
    <property type="protein sequence ID" value="ENSECAP00000049477.2"/>
    <property type="gene ID" value="ENSECAG00000039223.3"/>
</dbReference>
<dbReference type="Pfam" id="PF00089">
    <property type="entry name" value="Trypsin"/>
    <property type="match status" value="1"/>
</dbReference>
<dbReference type="Proteomes" id="UP000002281">
    <property type="component" value="Chromosome 4"/>
</dbReference>
<dbReference type="Gene3D" id="2.40.10.10">
    <property type="entry name" value="Trypsin-like serine proteases"/>
    <property type="match status" value="2"/>
</dbReference>
<keyword evidence="13" id="KW-1185">Reference proteome</keyword>
<evidence type="ECO:0000256" key="3">
    <source>
        <dbReference type="ARBA" id="ARBA00022525"/>
    </source>
</evidence>
<dbReference type="InterPro" id="IPR009003">
    <property type="entry name" value="Peptidase_S1_PA"/>
</dbReference>
<evidence type="ECO:0000256" key="2">
    <source>
        <dbReference type="ARBA" id="ARBA00009228"/>
    </source>
</evidence>
<evidence type="ECO:0000256" key="10">
    <source>
        <dbReference type="ARBA" id="ARBA00038868"/>
    </source>
</evidence>
<keyword evidence="7" id="KW-0720">Serine protease</keyword>
<dbReference type="FunFam" id="2.40.10.10:FF:000010">
    <property type="entry name" value="Kallikrein related peptidase 11"/>
    <property type="match status" value="1"/>
</dbReference>
<evidence type="ECO:0000259" key="11">
    <source>
        <dbReference type="PROSITE" id="PS50240"/>
    </source>
</evidence>
<dbReference type="InterPro" id="IPR001254">
    <property type="entry name" value="Trypsin_dom"/>
</dbReference>
<accession>A0A5F5PMA7</accession>
<keyword evidence="5" id="KW-0222">Digestion</keyword>
<dbReference type="InterPro" id="IPR043504">
    <property type="entry name" value="Peptidase_S1_PA_chymotrypsin"/>
</dbReference>
<dbReference type="PROSITE" id="PS50240">
    <property type="entry name" value="TRYPSIN_DOM"/>
    <property type="match status" value="1"/>
</dbReference>
<name>A0A5F5PMA7_HORSE</name>
<dbReference type="GO" id="GO:0005615">
    <property type="term" value="C:extracellular space"/>
    <property type="evidence" value="ECO:0000318"/>
    <property type="project" value="GO_Central"/>
</dbReference>
<dbReference type="GeneTree" id="ENSGT01050000244883"/>
<comment type="subcellular location">
    <subcellularLocation>
        <location evidence="1">Secreted</location>
    </subcellularLocation>
</comment>
<evidence type="ECO:0000313" key="12">
    <source>
        <dbReference type="Ensembl" id="ENSECAP00000049477.2"/>
    </source>
</evidence>
<dbReference type="PANTHER" id="PTHR24264">
    <property type="entry name" value="TRYPSIN-RELATED"/>
    <property type="match status" value="1"/>
</dbReference>
<evidence type="ECO:0000256" key="7">
    <source>
        <dbReference type="ARBA" id="ARBA00022825"/>
    </source>
</evidence>
<reference evidence="12" key="3">
    <citation type="submission" date="2025-09" db="UniProtKB">
        <authorList>
            <consortium name="Ensembl"/>
        </authorList>
    </citation>
    <scope>IDENTIFICATION</scope>
    <source>
        <strain evidence="12">Thoroughbred</strain>
    </source>
</reference>
<evidence type="ECO:0000313" key="13">
    <source>
        <dbReference type="Proteomes" id="UP000002281"/>
    </source>
</evidence>